<gene>
    <name evidence="9" type="ORF">QOZ93_001787</name>
</gene>
<organism evidence="9 10">
    <name type="scientific">Hathewaya limosa</name>
    <name type="common">Clostridium limosum</name>
    <dbReference type="NCBI Taxonomy" id="1536"/>
    <lineage>
        <taxon>Bacteria</taxon>
        <taxon>Bacillati</taxon>
        <taxon>Bacillota</taxon>
        <taxon>Clostridia</taxon>
        <taxon>Eubacteriales</taxon>
        <taxon>Clostridiaceae</taxon>
        <taxon>Hathewaya</taxon>
    </lineage>
</organism>
<evidence type="ECO:0000256" key="5">
    <source>
        <dbReference type="ARBA" id="ARBA00023284"/>
    </source>
</evidence>
<sequence length="104" mass="11973">MVEVNGMNFNKEVLADKDIVVADFWAPWCNPCRMLMPILSQVSDEMSGKVKFVRINVDQNPQLAQMLNVTNLPTLMVFNKGKLRDRMIGFRPKNEVVKLVKKHL</sequence>
<keyword evidence="2" id="KW-0813">Transport</keyword>
<dbReference type="RefSeq" id="WP_111940349.1">
    <property type="nucleotide sequence ID" value="NZ_BAAACJ010000019.1"/>
</dbReference>
<evidence type="ECO:0000256" key="4">
    <source>
        <dbReference type="ARBA" id="ARBA00023157"/>
    </source>
</evidence>
<dbReference type="InterPro" id="IPR013766">
    <property type="entry name" value="Thioredoxin_domain"/>
</dbReference>
<evidence type="ECO:0000256" key="2">
    <source>
        <dbReference type="ARBA" id="ARBA00022448"/>
    </source>
</evidence>
<keyword evidence="4" id="KW-1015">Disulfide bond</keyword>
<dbReference type="SUPFAM" id="SSF52833">
    <property type="entry name" value="Thioredoxin-like"/>
    <property type="match status" value="1"/>
</dbReference>
<dbReference type="PRINTS" id="PR00421">
    <property type="entry name" value="THIOREDOXIN"/>
</dbReference>
<evidence type="ECO:0000313" key="10">
    <source>
        <dbReference type="Proteomes" id="UP001224418"/>
    </source>
</evidence>
<evidence type="ECO:0000313" key="9">
    <source>
        <dbReference type="EMBL" id="MDQ0480043.1"/>
    </source>
</evidence>
<keyword evidence="5" id="KW-0676">Redox-active center</keyword>
<evidence type="ECO:0000256" key="6">
    <source>
        <dbReference type="NCBIfam" id="TIGR01068"/>
    </source>
</evidence>
<proteinExistence type="inferred from homology"/>
<feature type="domain" description="Thioredoxin" evidence="8">
    <location>
        <begin position="1"/>
        <end position="104"/>
    </location>
</feature>
<name>A0ABU0JSI4_HATLI</name>
<evidence type="ECO:0000256" key="7">
    <source>
        <dbReference type="PIRNR" id="PIRNR000077"/>
    </source>
</evidence>
<dbReference type="PROSITE" id="PS51352">
    <property type="entry name" value="THIOREDOXIN_2"/>
    <property type="match status" value="1"/>
</dbReference>
<keyword evidence="10" id="KW-1185">Reference proteome</keyword>
<dbReference type="PANTHER" id="PTHR45663">
    <property type="entry name" value="GEO12009P1"/>
    <property type="match status" value="1"/>
</dbReference>
<dbReference type="NCBIfam" id="TIGR01068">
    <property type="entry name" value="thioredoxin"/>
    <property type="match status" value="1"/>
</dbReference>
<comment type="similarity">
    <text evidence="1 7">Belongs to the thioredoxin family.</text>
</comment>
<dbReference type="CDD" id="cd02947">
    <property type="entry name" value="TRX_family"/>
    <property type="match status" value="1"/>
</dbReference>
<evidence type="ECO:0000259" key="8">
    <source>
        <dbReference type="PROSITE" id="PS51352"/>
    </source>
</evidence>
<protein>
    <recommendedName>
        <fullName evidence="6 7">Thioredoxin</fullName>
    </recommendedName>
</protein>
<dbReference type="Pfam" id="PF00085">
    <property type="entry name" value="Thioredoxin"/>
    <property type="match status" value="1"/>
</dbReference>
<dbReference type="PANTHER" id="PTHR45663:SF11">
    <property type="entry name" value="GEO12009P1"/>
    <property type="match status" value="1"/>
</dbReference>
<keyword evidence="3" id="KW-0249">Electron transport</keyword>
<dbReference type="InterPro" id="IPR036249">
    <property type="entry name" value="Thioredoxin-like_sf"/>
</dbReference>
<dbReference type="Proteomes" id="UP001224418">
    <property type="component" value="Unassembled WGS sequence"/>
</dbReference>
<reference evidence="9 10" key="1">
    <citation type="submission" date="2023-07" db="EMBL/GenBank/DDBJ databases">
        <title>Genomic Encyclopedia of Type Strains, Phase IV (KMG-IV): sequencing the most valuable type-strain genomes for metagenomic binning, comparative biology and taxonomic classification.</title>
        <authorList>
            <person name="Goeker M."/>
        </authorList>
    </citation>
    <scope>NUCLEOTIDE SEQUENCE [LARGE SCALE GENOMIC DNA]</scope>
    <source>
        <strain evidence="9 10">DSM 1400</strain>
    </source>
</reference>
<accession>A0ABU0JSI4</accession>
<dbReference type="Gene3D" id="3.40.30.10">
    <property type="entry name" value="Glutaredoxin"/>
    <property type="match status" value="1"/>
</dbReference>
<dbReference type="PIRSF" id="PIRSF000077">
    <property type="entry name" value="Thioredoxin"/>
    <property type="match status" value="1"/>
</dbReference>
<dbReference type="EMBL" id="JAUSWN010000014">
    <property type="protein sequence ID" value="MDQ0480043.1"/>
    <property type="molecule type" value="Genomic_DNA"/>
</dbReference>
<evidence type="ECO:0000256" key="1">
    <source>
        <dbReference type="ARBA" id="ARBA00008987"/>
    </source>
</evidence>
<comment type="caution">
    <text evidence="9">The sequence shown here is derived from an EMBL/GenBank/DDBJ whole genome shotgun (WGS) entry which is preliminary data.</text>
</comment>
<dbReference type="InterPro" id="IPR005746">
    <property type="entry name" value="Thioredoxin"/>
</dbReference>
<evidence type="ECO:0000256" key="3">
    <source>
        <dbReference type="ARBA" id="ARBA00022982"/>
    </source>
</evidence>